<sequence length="131" mass="14316">MRKVEHSIRGSLKTYGRDTVCRAVFVSFEVPSWKSPWNAHLASQMTFTVTNGSISCTTTLFTPSTFSGKDRPGVLVPSSADGIVSRFPLRPAREVLRAIDCRRNGAKLALIAFSALRLLLSVVEGIFANPC</sequence>
<dbReference type="Proteomes" id="UP000095287">
    <property type="component" value="Unplaced"/>
</dbReference>
<keyword evidence="1" id="KW-1185">Reference proteome</keyword>
<name>A0A1I7YP39_9BILA</name>
<evidence type="ECO:0000313" key="1">
    <source>
        <dbReference type="Proteomes" id="UP000095287"/>
    </source>
</evidence>
<protein>
    <submittedName>
        <fullName evidence="2">Uncharacterized protein</fullName>
    </submittedName>
</protein>
<evidence type="ECO:0000313" key="2">
    <source>
        <dbReference type="WBParaSite" id="L893_g18055.t1"/>
    </source>
</evidence>
<accession>A0A1I7YP39</accession>
<proteinExistence type="predicted"/>
<reference evidence="2" key="1">
    <citation type="submission" date="2016-11" db="UniProtKB">
        <authorList>
            <consortium name="WormBaseParasite"/>
        </authorList>
    </citation>
    <scope>IDENTIFICATION</scope>
</reference>
<dbReference type="AlphaFoldDB" id="A0A1I7YP39"/>
<dbReference type="WBParaSite" id="L893_g18055.t1">
    <property type="protein sequence ID" value="L893_g18055.t1"/>
    <property type="gene ID" value="L893_g18055"/>
</dbReference>
<organism evidence="1 2">
    <name type="scientific">Steinernema glaseri</name>
    <dbReference type="NCBI Taxonomy" id="37863"/>
    <lineage>
        <taxon>Eukaryota</taxon>
        <taxon>Metazoa</taxon>
        <taxon>Ecdysozoa</taxon>
        <taxon>Nematoda</taxon>
        <taxon>Chromadorea</taxon>
        <taxon>Rhabditida</taxon>
        <taxon>Tylenchina</taxon>
        <taxon>Panagrolaimomorpha</taxon>
        <taxon>Strongyloidoidea</taxon>
        <taxon>Steinernematidae</taxon>
        <taxon>Steinernema</taxon>
    </lineage>
</organism>